<dbReference type="EMBL" id="SACL01000001">
    <property type="protein sequence ID" value="RVT99516.1"/>
    <property type="molecule type" value="Genomic_DNA"/>
</dbReference>
<dbReference type="RefSeq" id="WP_127786410.1">
    <property type="nucleotide sequence ID" value="NZ_SACL01000001.1"/>
</dbReference>
<organism evidence="2 3">
    <name type="scientific">Rhodovarius crocodyli</name>
    <dbReference type="NCBI Taxonomy" id="1979269"/>
    <lineage>
        <taxon>Bacteria</taxon>
        <taxon>Pseudomonadati</taxon>
        <taxon>Pseudomonadota</taxon>
        <taxon>Alphaproteobacteria</taxon>
        <taxon>Acetobacterales</taxon>
        <taxon>Roseomonadaceae</taxon>
        <taxon>Rhodovarius</taxon>
    </lineage>
</organism>
<dbReference type="Pfam" id="PF03734">
    <property type="entry name" value="YkuD"/>
    <property type="match status" value="1"/>
</dbReference>
<dbReference type="OrthoDB" id="9804204at2"/>
<dbReference type="GO" id="GO:0016740">
    <property type="term" value="F:transferase activity"/>
    <property type="evidence" value="ECO:0007669"/>
    <property type="project" value="InterPro"/>
</dbReference>
<dbReference type="AlphaFoldDB" id="A0A437MPF2"/>
<accession>A0A437MPF2</accession>
<comment type="caution">
    <text evidence="2">The sequence shown here is derived from an EMBL/GenBank/DDBJ whole genome shotgun (WGS) entry which is preliminary data.</text>
</comment>
<reference evidence="2 3" key="1">
    <citation type="submission" date="2019-01" db="EMBL/GenBank/DDBJ databases">
        <authorList>
            <person name="Chen W.-M."/>
        </authorList>
    </citation>
    <scope>NUCLEOTIDE SEQUENCE [LARGE SCALE GENOMIC DNA]</scope>
    <source>
        <strain evidence="2 3">CCP-6</strain>
    </source>
</reference>
<gene>
    <name evidence="2" type="ORF">EOD42_05365</name>
</gene>
<protein>
    <recommendedName>
        <fullName evidence="1">L,D-TPase catalytic domain-containing protein</fullName>
    </recommendedName>
</protein>
<evidence type="ECO:0000313" key="2">
    <source>
        <dbReference type="EMBL" id="RVT99516.1"/>
    </source>
</evidence>
<dbReference type="PANTHER" id="PTHR38589:SF1">
    <property type="entry name" value="BLR0621 PROTEIN"/>
    <property type="match status" value="1"/>
</dbReference>
<dbReference type="Proteomes" id="UP000282957">
    <property type="component" value="Unassembled WGS sequence"/>
</dbReference>
<dbReference type="PANTHER" id="PTHR38589">
    <property type="entry name" value="BLR0621 PROTEIN"/>
    <property type="match status" value="1"/>
</dbReference>
<dbReference type="InterPro" id="IPR005490">
    <property type="entry name" value="LD_TPept_cat_dom"/>
</dbReference>
<name>A0A437MPF2_9PROT</name>
<sequence>MTIARVTPDGLFHFQGDIWRCALGKGGIRADKTEGDGATPPGEMRLLRLLYRADRVAKPVTTLPVEPIGPDDGWCDAPTHRQYNRPVTLPFDVSHERLWRDDALYDIIGILDWNIEPVVPHRGSAIFLHIARPAFAPTEGCVALELPALQQAISRGLSGVMVVG</sequence>
<keyword evidence="3" id="KW-1185">Reference proteome</keyword>
<evidence type="ECO:0000259" key="1">
    <source>
        <dbReference type="Pfam" id="PF03734"/>
    </source>
</evidence>
<evidence type="ECO:0000313" key="3">
    <source>
        <dbReference type="Proteomes" id="UP000282957"/>
    </source>
</evidence>
<feature type="domain" description="L,D-TPase catalytic" evidence="1">
    <location>
        <begin position="19"/>
        <end position="145"/>
    </location>
</feature>
<proteinExistence type="predicted"/>